<dbReference type="InterPro" id="IPR018247">
    <property type="entry name" value="EF_Hand_1_Ca_BS"/>
</dbReference>
<dbReference type="RefSeq" id="XP_002289222.1">
    <property type="nucleotide sequence ID" value="XM_002289186.1"/>
</dbReference>
<dbReference type="PROSITE" id="PS00018">
    <property type="entry name" value="EF_HAND_1"/>
    <property type="match status" value="1"/>
</dbReference>
<organism evidence="4 5">
    <name type="scientific">Thalassiosira pseudonana</name>
    <name type="common">Marine diatom</name>
    <name type="synonym">Cyclotella nana</name>
    <dbReference type="NCBI Taxonomy" id="35128"/>
    <lineage>
        <taxon>Eukaryota</taxon>
        <taxon>Sar</taxon>
        <taxon>Stramenopiles</taxon>
        <taxon>Ochrophyta</taxon>
        <taxon>Bacillariophyta</taxon>
        <taxon>Coscinodiscophyceae</taxon>
        <taxon>Thalassiosirophycidae</taxon>
        <taxon>Thalassiosirales</taxon>
        <taxon>Thalassiosiraceae</taxon>
        <taxon>Thalassiosira</taxon>
    </lineage>
</organism>
<keyword evidence="1" id="KW-0106">Calcium</keyword>
<gene>
    <name evidence="4" type="ORF">THAPSDRAFT_4263</name>
</gene>
<keyword evidence="5" id="KW-1185">Reference proteome</keyword>
<dbReference type="InParanoid" id="B8C1D6"/>
<dbReference type="HOGENOM" id="CLU_648132_0_0_1"/>
<evidence type="ECO:0000259" key="3">
    <source>
        <dbReference type="PROSITE" id="PS50222"/>
    </source>
</evidence>
<feature type="domain" description="EF-hand" evidence="3">
    <location>
        <begin position="155"/>
        <end position="190"/>
    </location>
</feature>
<accession>B8C1D6</accession>
<dbReference type="AlphaFoldDB" id="B8C1D6"/>
<dbReference type="SUPFAM" id="SSF47473">
    <property type="entry name" value="EF-hand"/>
    <property type="match status" value="1"/>
</dbReference>
<dbReference type="PaxDb" id="35128-Thaps4263"/>
<dbReference type="EMBL" id="CM000641">
    <property type="protein sequence ID" value="EED92759.1"/>
    <property type="molecule type" value="Genomic_DNA"/>
</dbReference>
<evidence type="ECO:0000313" key="5">
    <source>
        <dbReference type="Proteomes" id="UP000001449"/>
    </source>
</evidence>
<feature type="region of interest" description="Disordered" evidence="2">
    <location>
        <begin position="359"/>
        <end position="403"/>
    </location>
</feature>
<dbReference type="GO" id="GO:0005783">
    <property type="term" value="C:endoplasmic reticulum"/>
    <property type="evidence" value="ECO:0000318"/>
    <property type="project" value="GO_Central"/>
</dbReference>
<evidence type="ECO:0000256" key="2">
    <source>
        <dbReference type="SAM" id="MobiDB-lite"/>
    </source>
</evidence>
<protein>
    <recommendedName>
        <fullName evidence="3">EF-hand domain-containing protein</fullName>
    </recommendedName>
</protein>
<dbReference type="KEGG" id="tps:THAPSDRAFT_4263"/>
<dbReference type="InterPro" id="IPR011992">
    <property type="entry name" value="EF-hand-dom_pair"/>
</dbReference>
<proteinExistence type="predicted"/>
<reference evidence="4 5" key="2">
    <citation type="journal article" date="2008" name="Nature">
        <title>The Phaeodactylum genome reveals the evolutionary history of diatom genomes.</title>
        <authorList>
            <person name="Bowler C."/>
            <person name="Allen A.E."/>
            <person name="Badger J.H."/>
            <person name="Grimwood J."/>
            <person name="Jabbari K."/>
            <person name="Kuo A."/>
            <person name="Maheswari U."/>
            <person name="Martens C."/>
            <person name="Maumus F."/>
            <person name="Otillar R.P."/>
            <person name="Rayko E."/>
            <person name="Salamov A."/>
            <person name="Vandepoele K."/>
            <person name="Beszteri B."/>
            <person name="Gruber A."/>
            <person name="Heijde M."/>
            <person name="Katinka M."/>
            <person name="Mock T."/>
            <person name="Valentin K."/>
            <person name="Verret F."/>
            <person name="Berges J.A."/>
            <person name="Brownlee C."/>
            <person name="Cadoret J.P."/>
            <person name="Chiovitti A."/>
            <person name="Choi C.J."/>
            <person name="Coesel S."/>
            <person name="De Martino A."/>
            <person name="Detter J.C."/>
            <person name="Durkin C."/>
            <person name="Falciatore A."/>
            <person name="Fournet J."/>
            <person name="Haruta M."/>
            <person name="Huysman M.J."/>
            <person name="Jenkins B.D."/>
            <person name="Jiroutova K."/>
            <person name="Jorgensen R.E."/>
            <person name="Joubert Y."/>
            <person name="Kaplan A."/>
            <person name="Kroger N."/>
            <person name="Kroth P.G."/>
            <person name="La Roche J."/>
            <person name="Lindquist E."/>
            <person name="Lommer M."/>
            <person name="Martin-Jezequel V."/>
            <person name="Lopez P.J."/>
            <person name="Lucas S."/>
            <person name="Mangogna M."/>
            <person name="McGinnis K."/>
            <person name="Medlin L.K."/>
            <person name="Montsant A."/>
            <person name="Oudot-Le Secq M.P."/>
            <person name="Napoli C."/>
            <person name="Obornik M."/>
            <person name="Parker M.S."/>
            <person name="Petit J.L."/>
            <person name="Porcel B.M."/>
            <person name="Poulsen N."/>
            <person name="Robison M."/>
            <person name="Rychlewski L."/>
            <person name="Rynearson T.A."/>
            <person name="Schmutz J."/>
            <person name="Shapiro H."/>
            <person name="Siaut M."/>
            <person name="Stanley M."/>
            <person name="Sussman M.R."/>
            <person name="Taylor A.R."/>
            <person name="Vardi A."/>
            <person name="von Dassow P."/>
            <person name="Vyverman W."/>
            <person name="Willis A."/>
            <person name="Wyrwicz L.S."/>
            <person name="Rokhsar D.S."/>
            <person name="Weissenbach J."/>
            <person name="Armbrust E.V."/>
            <person name="Green B.R."/>
            <person name="Van de Peer Y."/>
            <person name="Grigoriev I.V."/>
        </authorList>
    </citation>
    <scope>NUCLEOTIDE SEQUENCE [LARGE SCALE GENOMIC DNA]</scope>
    <source>
        <strain evidence="4 5">CCMP1335</strain>
    </source>
</reference>
<sequence length="424" mass="47870">MPTRRNSLYQRSSFQGLAILEGDRSLTSSDSTTGETSTTKRLSAIKEKNNRRRRTSSLAQNHQIRDIIAKTVEELSRKGNGVSTTPQSSAEDVLKKVLSNVKESGCSAERIFGLLGSHNKLDNANGEDDEYDPDLISKDSFISGLQQLSKGIHEWDDDELENVVKHFDVNGDGFVSLSEFQHYCYYDVPSVAWRAERQRLENTANGKTTEEESEVGFNLKDIMYSPGAEVHKSSKLFWKIGLSVGIILRYCVDLDIITLQIYDVSTNEDYKTLYVLRKHCVIDQEKLEEASELAVQTSNEKTADGRDLIRKETQWKFISNYLLARLHIAKDENDESGYTPSLIKLHGDTFASLAVEKPANLSAPTKRQPKSSADGKSLDQEFRRRVQSFQRASRSARTSRQSAQELTNLITSALDEIKLEDEKR</sequence>
<dbReference type="Proteomes" id="UP000001449">
    <property type="component" value="Chromosome 4"/>
</dbReference>
<dbReference type="InterPro" id="IPR002048">
    <property type="entry name" value="EF_hand_dom"/>
</dbReference>
<dbReference type="GeneID" id="7452611"/>
<reference evidence="4 5" key="1">
    <citation type="journal article" date="2004" name="Science">
        <title>The genome of the diatom Thalassiosira pseudonana: ecology, evolution, and metabolism.</title>
        <authorList>
            <person name="Armbrust E.V."/>
            <person name="Berges J.A."/>
            <person name="Bowler C."/>
            <person name="Green B.R."/>
            <person name="Martinez D."/>
            <person name="Putnam N.H."/>
            <person name="Zhou S."/>
            <person name="Allen A.E."/>
            <person name="Apt K.E."/>
            <person name="Bechner M."/>
            <person name="Brzezinski M.A."/>
            <person name="Chaal B.K."/>
            <person name="Chiovitti A."/>
            <person name="Davis A.K."/>
            <person name="Demarest M.S."/>
            <person name="Detter J.C."/>
            <person name="Glavina T."/>
            <person name="Goodstein D."/>
            <person name="Hadi M.Z."/>
            <person name="Hellsten U."/>
            <person name="Hildebrand M."/>
            <person name="Jenkins B.D."/>
            <person name="Jurka J."/>
            <person name="Kapitonov V.V."/>
            <person name="Kroger N."/>
            <person name="Lau W.W."/>
            <person name="Lane T.W."/>
            <person name="Larimer F.W."/>
            <person name="Lippmeier J.C."/>
            <person name="Lucas S."/>
            <person name="Medina M."/>
            <person name="Montsant A."/>
            <person name="Obornik M."/>
            <person name="Parker M.S."/>
            <person name="Palenik B."/>
            <person name="Pazour G.J."/>
            <person name="Richardson P.M."/>
            <person name="Rynearson T.A."/>
            <person name="Saito M.A."/>
            <person name="Schwartz D.C."/>
            <person name="Thamatrakoln K."/>
            <person name="Valentin K."/>
            <person name="Vardi A."/>
            <person name="Wilkerson F.P."/>
            <person name="Rokhsar D.S."/>
        </authorList>
    </citation>
    <scope>NUCLEOTIDE SEQUENCE [LARGE SCALE GENOMIC DNA]</scope>
    <source>
        <strain evidence="4 5">CCMP1335</strain>
    </source>
</reference>
<name>B8C1D6_THAPS</name>
<evidence type="ECO:0000313" key="4">
    <source>
        <dbReference type="EMBL" id="EED92759.1"/>
    </source>
</evidence>
<evidence type="ECO:0000256" key="1">
    <source>
        <dbReference type="ARBA" id="ARBA00022837"/>
    </source>
</evidence>
<dbReference type="eggNOG" id="ENOG502SCSX">
    <property type="taxonomic scope" value="Eukaryota"/>
</dbReference>
<dbReference type="PROSITE" id="PS50222">
    <property type="entry name" value="EF_HAND_2"/>
    <property type="match status" value="1"/>
</dbReference>
<dbReference type="GO" id="GO:0005509">
    <property type="term" value="F:calcium ion binding"/>
    <property type="evidence" value="ECO:0000318"/>
    <property type="project" value="GO_Central"/>
</dbReference>
<feature type="compositionally biased region" description="Low complexity" evidence="2">
    <location>
        <begin position="387"/>
        <end position="403"/>
    </location>
</feature>
<dbReference type="Gene3D" id="1.10.238.10">
    <property type="entry name" value="EF-hand"/>
    <property type="match status" value="1"/>
</dbReference>